<dbReference type="EMBL" id="JAWDGP010007774">
    <property type="protein sequence ID" value="KAK3705131.1"/>
    <property type="molecule type" value="Genomic_DNA"/>
</dbReference>
<feature type="transmembrane region" description="Helical" evidence="6">
    <location>
        <begin position="7"/>
        <end position="30"/>
    </location>
</feature>
<evidence type="ECO:0000256" key="2">
    <source>
        <dbReference type="ARBA" id="ARBA00022692"/>
    </source>
</evidence>
<name>A0AAE0XR78_9GAST</name>
<dbReference type="Proteomes" id="UP001283361">
    <property type="component" value="Unassembled WGS sequence"/>
</dbReference>
<reference evidence="7" key="1">
    <citation type="journal article" date="2023" name="G3 (Bethesda)">
        <title>A reference genome for the long-term kleptoplast-retaining sea slug Elysia crispata morphotype clarki.</title>
        <authorList>
            <person name="Eastman K.E."/>
            <person name="Pendleton A.L."/>
            <person name="Shaikh M.A."/>
            <person name="Suttiyut T."/>
            <person name="Ogas R."/>
            <person name="Tomko P."/>
            <person name="Gavelis G."/>
            <person name="Widhalm J.R."/>
            <person name="Wisecaver J.H."/>
        </authorList>
    </citation>
    <scope>NUCLEOTIDE SEQUENCE</scope>
    <source>
        <strain evidence="7">ECLA1</strain>
    </source>
</reference>
<keyword evidence="8" id="KW-1185">Reference proteome</keyword>
<feature type="transmembrane region" description="Helical" evidence="6">
    <location>
        <begin position="79"/>
        <end position="103"/>
    </location>
</feature>
<dbReference type="InterPro" id="IPR008952">
    <property type="entry name" value="Tetraspanin_EC2_sf"/>
</dbReference>
<evidence type="ECO:0000256" key="5">
    <source>
        <dbReference type="SAM" id="MobiDB-lite"/>
    </source>
</evidence>
<evidence type="ECO:0000256" key="3">
    <source>
        <dbReference type="ARBA" id="ARBA00022989"/>
    </source>
</evidence>
<gene>
    <name evidence="7" type="ORF">RRG08_005521</name>
</gene>
<organism evidence="7 8">
    <name type="scientific">Elysia crispata</name>
    <name type="common">lettuce slug</name>
    <dbReference type="NCBI Taxonomy" id="231223"/>
    <lineage>
        <taxon>Eukaryota</taxon>
        <taxon>Metazoa</taxon>
        <taxon>Spiralia</taxon>
        <taxon>Lophotrochozoa</taxon>
        <taxon>Mollusca</taxon>
        <taxon>Gastropoda</taxon>
        <taxon>Heterobranchia</taxon>
        <taxon>Euthyneura</taxon>
        <taxon>Panpulmonata</taxon>
        <taxon>Sacoglossa</taxon>
        <taxon>Placobranchoidea</taxon>
        <taxon>Plakobranchidae</taxon>
        <taxon>Elysia</taxon>
    </lineage>
</organism>
<evidence type="ECO:0000256" key="1">
    <source>
        <dbReference type="ARBA" id="ARBA00004141"/>
    </source>
</evidence>
<proteinExistence type="predicted"/>
<comment type="caution">
    <text evidence="7">The sequence shown here is derived from an EMBL/GenBank/DDBJ whole genome shotgun (WGS) entry which is preliminary data.</text>
</comment>
<evidence type="ECO:0008006" key="9">
    <source>
        <dbReference type="Google" id="ProtNLM"/>
    </source>
</evidence>
<feature type="transmembrane region" description="Helical" evidence="6">
    <location>
        <begin position="110"/>
        <end position="128"/>
    </location>
</feature>
<evidence type="ECO:0000256" key="6">
    <source>
        <dbReference type="SAM" id="Phobius"/>
    </source>
</evidence>
<feature type="compositionally biased region" description="Basic and acidic residues" evidence="5">
    <location>
        <begin position="318"/>
        <end position="327"/>
    </location>
</feature>
<evidence type="ECO:0000313" key="8">
    <source>
        <dbReference type="Proteomes" id="UP001283361"/>
    </source>
</evidence>
<feature type="compositionally biased region" description="Basic and acidic residues" evidence="5">
    <location>
        <begin position="299"/>
        <end position="310"/>
    </location>
</feature>
<sequence>MNYSTILLFSLAISLITGTLLFILGCLVRFQQALLLNNYIADLESNPIVEACESKLDNVNICATQTSFDSIYIGEWANYLGSLVILLGFLIMFYSTMGLFGLLRGSRISLLLMFFLLLAAMVFEFFIFEVLLGDDNSFHEQAREELGERLASEYTLNDESNEFTRIMNAVMLKGRCCGIEGPDDFALNETLHLHGHKHVLQIPPACCDIQDFNSPLVGFFELLRCSEDSLAARIFRKGCYHVLHVHFYDSYGEAAYGNIIFVMLWEGIQEILIFMIVLKRKEEKLKKSNKSSSGSGVQKIKEVAKPEKKPGSLSGSGTHEKASTEIW</sequence>
<evidence type="ECO:0000313" key="7">
    <source>
        <dbReference type="EMBL" id="KAK3705131.1"/>
    </source>
</evidence>
<feature type="transmembrane region" description="Helical" evidence="6">
    <location>
        <begin position="255"/>
        <end position="278"/>
    </location>
</feature>
<dbReference type="Pfam" id="PF00335">
    <property type="entry name" value="Tetraspanin"/>
    <property type="match status" value="1"/>
</dbReference>
<dbReference type="AlphaFoldDB" id="A0AAE0XR78"/>
<accession>A0AAE0XR78</accession>
<keyword evidence="2 6" id="KW-0812">Transmembrane</keyword>
<dbReference type="SUPFAM" id="SSF48652">
    <property type="entry name" value="Tetraspanin"/>
    <property type="match status" value="1"/>
</dbReference>
<dbReference type="InterPro" id="IPR018499">
    <property type="entry name" value="Tetraspanin/Peripherin"/>
</dbReference>
<keyword evidence="3 6" id="KW-1133">Transmembrane helix</keyword>
<dbReference type="Gene3D" id="1.10.1450.10">
    <property type="entry name" value="Tetraspanin"/>
    <property type="match status" value="1"/>
</dbReference>
<dbReference type="GO" id="GO:0016020">
    <property type="term" value="C:membrane"/>
    <property type="evidence" value="ECO:0007669"/>
    <property type="project" value="UniProtKB-SubCell"/>
</dbReference>
<keyword evidence="4 6" id="KW-0472">Membrane</keyword>
<protein>
    <recommendedName>
        <fullName evidence="9">Tetraspanin</fullName>
    </recommendedName>
</protein>
<feature type="region of interest" description="Disordered" evidence="5">
    <location>
        <begin position="285"/>
        <end position="327"/>
    </location>
</feature>
<comment type="subcellular location">
    <subcellularLocation>
        <location evidence="1">Membrane</location>
        <topology evidence="1">Multi-pass membrane protein</topology>
    </subcellularLocation>
</comment>
<evidence type="ECO:0000256" key="4">
    <source>
        <dbReference type="ARBA" id="ARBA00023136"/>
    </source>
</evidence>